<dbReference type="OrthoDB" id="6472729at2759"/>
<proteinExistence type="predicted"/>
<name>A0A8X6XF14_9ARAC</name>
<dbReference type="EMBL" id="BMAV01007984">
    <property type="protein sequence ID" value="GFY51284.1"/>
    <property type="molecule type" value="Genomic_DNA"/>
</dbReference>
<protein>
    <submittedName>
        <fullName evidence="1">Uncharacterized protein</fullName>
    </submittedName>
</protein>
<dbReference type="Proteomes" id="UP000886998">
    <property type="component" value="Unassembled WGS sequence"/>
</dbReference>
<sequence>MQLPKIFLSLQQMCLSKIAFSLFNDPDIRHFTRTHGIHSCIWSSEEIEAFLGNEPYTSFDYAWVYEITSNASPSVTRKYKHYFTGDGKDPSLPNKQWKLLVGQKISTLPLPNIMKKKVTALVRLLFMESNKWLHDHARVMDISMNSMMDSANLQSHFHWTQDNKIDRQKTLKGIVADNNIDIKDRFMLASHYCFQDGMSSLWGQLKIWQQHSYIAELSVEMSSFWTPWLKDACELDWEEYIRVFPYNAFGLRTYLPKLRQEKRLQCLMHLLSQNRIDYHELQFCLSLLDQNQQNEIFKKCPLEILWLFLDWPAHEKLLDVVEVLRPNLTGVEFLKFFVLIPCLKHMLNWTTYDYVTFVKKLWKKVPFESRQFIERDPMYNILKSVLEYDGSNPPPRGLHKYDTLKACPSGNTVFVISKCKRNLSKTIFSLSNVFHLYRRINLMCFVRKRSIISFVNRNVNNKNFELNCISNINKNVYFCVIRNS</sequence>
<gene>
    <name evidence="1" type="primary">NCL1_51838</name>
    <name evidence="1" type="ORF">TNIN_207511</name>
</gene>
<reference evidence="1" key="1">
    <citation type="submission" date="2020-08" db="EMBL/GenBank/DDBJ databases">
        <title>Multicomponent nature underlies the extraordinary mechanical properties of spider dragline silk.</title>
        <authorList>
            <person name="Kono N."/>
            <person name="Nakamura H."/>
            <person name="Mori M."/>
            <person name="Yoshida Y."/>
            <person name="Ohtoshi R."/>
            <person name="Malay A.D."/>
            <person name="Moran D.A.P."/>
            <person name="Tomita M."/>
            <person name="Numata K."/>
            <person name="Arakawa K."/>
        </authorList>
    </citation>
    <scope>NUCLEOTIDE SEQUENCE</scope>
</reference>
<evidence type="ECO:0000313" key="2">
    <source>
        <dbReference type="Proteomes" id="UP000886998"/>
    </source>
</evidence>
<dbReference type="AlphaFoldDB" id="A0A8X6XF14"/>
<evidence type="ECO:0000313" key="1">
    <source>
        <dbReference type="EMBL" id="GFY51284.1"/>
    </source>
</evidence>
<accession>A0A8X6XF14</accession>
<organism evidence="1 2">
    <name type="scientific">Trichonephila inaurata madagascariensis</name>
    <dbReference type="NCBI Taxonomy" id="2747483"/>
    <lineage>
        <taxon>Eukaryota</taxon>
        <taxon>Metazoa</taxon>
        <taxon>Ecdysozoa</taxon>
        <taxon>Arthropoda</taxon>
        <taxon>Chelicerata</taxon>
        <taxon>Arachnida</taxon>
        <taxon>Araneae</taxon>
        <taxon>Araneomorphae</taxon>
        <taxon>Entelegynae</taxon>
        <taxon>Araneoidea</taxon>
        <taxon>Nephilidae</taxon>
        <taxon>Trichonephila</taxon>
        <taxon>Trichonephila inaurata</taxon>
    </lineage>
</organism>
<keyword evidence="2" id="KW-1185">Reference proteome</keyword>
<comment type="caution">
    <text evidence="1">The sequence shown here is derived from an EMBL/GenBank/DDBJ whole genome shotgun (WGS) entry which is preliminary data.</text>
</comment>